<evidence type="ECO:0000313" key="1">
    <source>
        <dbReference type="EMBL" id="KKN21521.1"/>
    </source>
</evidence>
<proteinExistence type="predicted"/>
<protein>
    <submittedName>
        <fullName evidence="1">Uncharacterized protein</fullName>
    </submittedName>
</protein>
<gene>
    <name evidence="1" type="ORF">LCGC14_0924380</name>
</gene>
<dbReference type="AlphaFoldDB" id="A0A0F9R8I5"/>
<sequence length="667" mass="72131">MAEFIHLQSDFSLGQLNEKLHSSVDSEIYLSGVRKATNVVVTPERGLLKRFGLKLGIALSSIEGNITADNTKYVVLETSPIEKLIIIFSPQAINILEAGPDGLLILKQFIGSPFVPYTGEQVKELTFAQSRGVLLVFHEDVTPMRLAILPFALDFSFTIAPIKNVPVFGFDEESINTFTFRVSNQGGIRRNSTLTVLTGSTTLLTDAFIGGLFVAEGGIMRMTNSPTGSTINGDVVVKFTLGSTDIPGTQAFISQQAMNSTRGWPKGGVFFDSRLWLIGLKALPNAIFGSAVEDFFNFATTTENAGDAIDDILQAKSLTFVKGGVADKTLIVFTNDGPFATQLPIEGALTPSNTAFGLQGAQTISDIPALTLDNKVIFMDAGGKVLWGMSYSDEKRGYSIVNLSITGSDVLNEPIASIIFKGGLNTNTSYALIVNKDGTMAVFTSDEEARVNGWTEIITDGKFKDILGLGDFAYVVVERGNQLFLERIDFTSFMDAAVEQVFTPAQTTIPNLSHLEGKTVEVIADGLLLPIDLTTDPGLAGSSIVRGGQLKLKKAATRVEVGLPFTLEIIPMPINVRTEMGDNLNLPKTIKYARVSFFESLGIQINGVLLKGQEFSPTNFTNVAEPITGSEKVKVSKGYEPTDIHISVTQDRPLPCYIRAIDIQVDM</sequence>
<reference evidence="1" key="1">
    <citation type="journal article" date="2015" name="Nature">
        <title>Complex archaea that bridge the gap between prokaryotes and eukaryotes.</title>
        <authorList>
            <person name="Spang A."/>
            <person name="Saw J.H."/>
            <person name="Jorgensen S.L."/>
            <person name="Zaremba-Niedzwiedzka K."/>
            <person name="Martijn J."/>
            <person name="Lind A.E."/>
            <person name="van Eijk R."/>
            <person name="Schleper C."/>
            <person name="Guy L."/>
            <person name="Ettema T.J."/>
        </authorList>
    </citation>
    <scope>NUCLEOTIDE SEQUENCE</scope>
</reference>
<comment type="caution">
    <text evidence="1">The sequence shown here is derived from an EMBL/GenBank/DDBJ whole genome shotgun (WGS) entry which is preliminary data.</text>
</comment>
<accession>A0A0F9R8I5</accession>
<organism evidence="1">
    <name type="scientific">marine sediment metagenome</name>
    <dbReference type="NCBI Taxonomy" id="412755"/>
    <lineage>
        <taxon>unclassified sequences</taxon>
        <taxon>metagenomes</taxon>
        <taxon>ecological metagenomes</taxon>
    </lineage>
</organism>
<name>A0A0F9R8I5_9ZZZZ</name>
<dbReference type="EMBL" id="LAZR01003140">
    <property type="protein sequence ID" value="KKN21521.1"/>
    <property type="molecule type" value="Genomic_DNA"/>
</dbReference>